<proteinExistence type="predicted"/>
<evidence type="ECO:0000313" key="5">
    <source>
        <dbReference type="EMBL" id="CAD1847152.1"/>
    </source>
</evidence>
<keyword evidence="1" id="KW-0479">Metal-binding</keyword>
<keyword evidence="2" id="KW-0175">Coiled coil</keyword>
<feature type="domain" description="HMA" evidence="4">
    <location>
        <begin position="70"/>
        <end position="133"/>
    </location>
</feature>
<organism evidence="5">
    <name type="scientific">Ananas comosus var. bracteatus</name>
    <name type="common">red pineapple</name>
    <dbReference type="NCBI Taxonomy" id="296719"/>
    <lineage>
        <taxon>Eukaryota</taxon>
        <taxon>Viridiplantae</taxon>
        <taxon>Streptophyta</taxon>
        <taxon>Embryophyta</taxon>
        <taxon>Tracheophyta</taxon>
        <taxon>Spermatophyta</taxon>
        <taxon>Magnoliopsida</taxon>
        <taxon>Liliopsida</taxon>
        <taxon>Poales</taxon>
        <taxon>Bromeliaceae</taxon>
        <taxon>Bromelioideae</taxon>
        <taxon>Ananas</taxon>
    </lineage>
</organism>
<evidence type="ECO:0000256" key="3">
    <source>
        <dbReference type="SAM" id="MobiDB-lite"/>
    </source>
</evidence>
<feature type="compositionally biased region" description="Polar residues" evidence="3">
    <location>
        <begin position="339"/>
        <end position="351"/>
    </location>
</feature>
<sequence>MGIESYSMAVSAIGNCFGTFAGHDLDLKLHAIGFNLLQFTTVKYRVSDLVSVWDQGHIQNGHKHKRKKQLQTVELKVRMDCEGCELKVRKALSSLKGVESVDINRKQQKVTVTGYVDANKVLKKAKSTGKKAELWPYVPYNLVTQPYIAGTYDKKAPPGYVRNVEALSASNQAIRQEDQITNMFNDENPNSCSIIVEGVFEQYTKSPAFEEKHSSEEQERILRVLDVMKTQNEANALQEEVQMKEEELKEAKASLKKFEIDNAASITSIYAIKARELILINLLQRLSDKKKFLNQTPPQLDEASNNETRNYENEAPQIANPSDINSIQQRESNLHEQRPLSQPINNASTPNLPQPVPQEGDMDANQAQQMVPTRMNGQHTSVKWKISKAS</sequence>
<protein>
    <recommendedName>
        <fullName evidence="4">HMA domain-containing protein</fullName>
    </recommendedName>
</protein>
<dbReference type="EMBL" id="CAJEUB010000036">
    <property type="protein sequence ID" value="CAD1847152.1"/>
    <property type="molecule type" value="Genomic_DNA"/>
</dbReference>
<dbReference type="AlphaFoldDB" id="A0A6V7QV91"/>
<feature type="region of interest" description="Disordered" evidence="3">
    <location>
        <begin position="328"/>
        <end position="367"/>
    </location>
</feature>
<dbReference type="SUPFAM" id="SSF55008">
    <property type="entry name" value="HMA, heavy metal-associated domain"/>
    <property type="match status" value="1"/>
</dbReference>
<accession>A0A6V7QV91</accession>
<dbReference type="PANTHER" id="PTHR22814">
    <property type="entry name" value="COPPER TRANSPORT PROTEIN ATOX1-RELATED"/>
    <property type="match status" value="1"/>
</dbReference>
<dbReference type="GO" id="GO:0046872">
    <property type="term" value="F:metal ion binding"/>
    <property type="evidence" value="ECO:0007669"/>
    <property type="project" value="UniProtKB-KW"/>
</dbReference>
<name>A0A6V7QV91_ANACO</name>
<evidence type="ECO:0000256" key="2">
    <source>
        <dbReference type="SAM" id="Coils"/>
    </source>
</evidence>
<feature type="coiled-coil region" evidence="2">
    <location>
        <begin position="227"/>
        <end position="261"/>
    </location>
</feature>
<dbReference type="Gene3D" id="3.30.70.100">
    <property type="match status" value="1"/>
</dbReference>
<reference evidence="5" key="1">
    <citation type="submission" date="2020-07" db="EMBL/GenBank/DDBJ databases">
        <authorList>
            <person name="Lin J."/>
        </authorList>
    </citation>
    <scope>NUCLEOTIDE SEQUENCE</scope>
</reference>
<dbReference type="InterPro" id="IPR006121">
    <property type="entry name" value="HMA_dom"/>
</dbReference>
<dbReference type="InterPro" id="IPR036163">
    <property type="entry name" value="HMA_dom_sf"/>
</dbReference>
<evidence type="ECO:0000256" key="1">
    <source>
        <dbReference type="ARBA" id="ARBA00022723"/>
    </source>
</evidence>
<gene>
    <name evidence="5" type="ORF">CB5_LOCUS30363</name>
</gene>
<dbReference type="PROSITE" id="PS50846">
    <property type="entry name" value="HMA_2"/>
    <property type="match status" value="1"/>
</dbReference>
<dbReference type="PANTHER" id="PTHR22814:SF353">
    <property type="entry name" value="DOMAIN-CONTAINING PROTEIN, PUTATIVE, EXPRESSED-RELATED"/>
    <property type="match status" value="1"/>
</dbReference>
<dbReference type="Pfam" id="PF00403">
    <property type="entry name" value="HMA"/>
    <property type="match status" value="1"/>
</dbReference>
<dbReference type="CDD" id="cd00371">
    <property type="entry name" value="HMA"/>
    <property type="match status" value="1"/>
</dbReference>
<evidence type="ECO:0000259" key="4">
    <source>
        <dbReference type="PROSITE" id="PS50846"/>
    </source>
</evidence>